<proteinExistence type="predicted"/>
<keyword evidence="2" id="KW-1185">Reference proteome</keyword>
<organism evidence="1 2">
    <name type="scientific">Dallia pectoralis</name>
    <name type="common">Alaska blackfish</name>
    <dbReference type="NCBI Taxonomy" id="75939"/>
    <lineage>
        <taxon>Eukaryota</taxon>
        <taxon>Metazoa</taxon>
        <taxon>Chordata</taxon>
        <taxon>Craniata</taxon>
        <taxon>Vertebrata</taxon>
        <taxon>Euteleostomi</taxon>
        <taxon>Actinopterygii</taxon>
        <taxon>Neopterygii</taxon>
        <taxon>Teleostei</taxon>
        <taxon>Protacanthopterygii</taxon>
        <taxon>Esociformes</taxon>
        <taxon>Umbridae</taxon>
        <taxon>Dallia</taxon>
    </lineage>
</organism>
<protein>
    <submittedName>
        <fullName evidence="1">Uncharacterized protein</fullName>
    </submittedName>
</protein>
<dbReference type="Proteomes" id="UP001157502">
    <property type="component" value="Chromosome 8"/>
</dbReference>
<name>A0ACC2GWH8_DALPE</name>
<gene>
    <name evidence="1" type="ORF">DPEC_G00098330</name>
</gene>
<evidence type="ECO:0000313" key="1">
    <source>
        <dbReference type="EMBL" id="KAJ8007836.1"/>
    </source>
</evidence>
<comment type="caution">
    <text evidence="1">The sequence shown here is derived from an EMBL/GenBank/DDBJ whole genome shotgun (WGS) entry which is preliminary data.</text>
</comment>
<evidence type="ECO:0000313" key="2">
    <source>
        <dbReference type="Proteomes" id="UP001157502"/>
    </source>
</evidence>
<reference evidence="1" key="1">
    <citation type="submission" date="2021-05" db="EMBL/GenBank/DDBJ databases">
        <authorList>
            <person name="Pan Q."/>
            <person name="Jouanno E."/>
            <person name="Zahm M."/>
            <person name="Klopp C."/>
            <person name="Cabau C."/>
            <person name="Louis A."/>
            <person name="Berthelot C."/>
            <person name="Parey E."/>
            <person name="Roest Crollius H."/>
            <person name="Montfort J."/>
            <person name="Robinson-Rechavi M."/>
            <person name="Bouchez O."/>
            <person name="Lampietro C."/>
            <person name="Lopez Roques C."/>
            <person name="Donnadieu C."/>
            <person name="Postlethwait J."/>
            <person name="Bobe J."/>
            <person name="Dillon D."/>
            <person name="Chandos A."/>
            <person name="von Hippel F."/>
            <person name="Guiguen Y."/>
        </authorList>
    </citation>
    <scope>NUCLEOTIDE SEQUENCE</scope>
    <source>
        <strain evidence="1">YG-Jan2019</strain>
    </source>
</reference>
<accession>A0ACC2GWH8</accession>
<dbReference type="EMBL" id="CM055735">
    <property type="protein sequence ID" value="KAJ8007836.1"/>
    <property type="molecule type" value="Genomic_DNA"/>
</dbReference>
<sequence length="225" mass="25416">MAVLVRNSSQRIWSAIFQIQNASTLETLQDLIVQNSTMLQIAGCFKHVTSMEEKHSIVKEYLRWYIIDRNHSAIERFKDGLASLQFLTALQQHPTVLTPVLCHSDNKLLAMDIENLFQPELSPDGSNRRVQEDKTRSFWADYLLDCEENDSAVTLEEVMMFATGVPCNPPAGMEPQPLLQFLPGSKLPLANTCANTLKLPLLDHYDTFKAKMNFGNQNSPGFGRT</sequence>